<organism evidence="2 3">
    <name type="scientific">Hyphomicrobium denitrificans (strain ATCC 51888 / DSM 1869 / NCIMB 11706 / TK 0415)</name>
    <dbReference type="NCBI Taxonomy" id="582899"/>
    <lineage>
        <taxon>Bacteria</taxon>
        <taxon>Pseudomonadati</taxon>
        <taxon>Pseudomonadota</taxon>
        <taxon>Alphaproteobacteria</taxon>
        <taxon>Hyphomicrobiales</taxon>
        <taxon>Hyphomicrobiaceae</taxon>
        <taxon>Hyphomicrobium</taxon>
    </lineage>
</organism>
<gene>
    <name evidence="2" type="ordered locus">Hden_0217</name>
</gene>
<keyword evidence="1" id="KW-0812">Transmembrane</keyword>
<feature type="transmembrane region" description="Helical" evidence="1">
    <location>
        <begin position="37"/>
        <end position="58"/>
    </location>
</feature>
<sequence length="124" mass="13796">MQDLLWQIRDTDAFTFYIAAAFVAAVFWFIREIVHAPLLAIVSVPFLLLGGILAPIGFRRAMVSLTYDRDTNTAATVAVGVVAALLVIVSINWLWALLLEHQARRARIEPVAARSPARRLPSNR</sequence>
<reference evidence="3" key="1">
    <citation type="journal article" date="2011" name="J. Bacteriol.">
        <title>Genome sequences of eight morphologically diverse alphaproteobacteria.</title>
        <authorList>
            <consortium name="US DOE Joint Genome Institute"/>
            <person name="Brown P.J."/>
            <person name="Kysela D.T."/>
            <person name="Buechlein A."/>
            <person name="Hemmerich C."/>
            <person name="Brun Y.V."/>
        </authorList>
    </citation>
    <scope>NUCLEOTIDE SEQUENCE [LARGE SCALE GENOMIC DNA]</scope>
    <source>
        <strain evidence="3">ATCC 51888 / DSM 1869 / NCIB 11706 / TK 0415</strain>
    </source>
</reference>
<dbReference type="KEGG" id="hdn:Hden_0217"/>
<evidence type="ECO:0000313" key="2">
    <source>
        <dbReference type="EMBL" id="ADJ22042.1"/>
    </source>
</evidence>
<keyword evidence="1" id="KW-0472">Membrane</keyword>
<name>D8JQP0_HYPDA</name>
<keyword evidence="1" id="KW-1133">Transmembrane helix</keyword>
<dbReference type="OrthoDB" id="7933401at2"/>
<evidence type="ECO:0000256" key="1">
    <source>
        <dbReference type="SAM" id="Phobius"/>
    </source>
</evidence>
<accession>D8JQP0</accession>
<proteinExistence type="predicted"/>
<evidence type="ECO:0000313" key="3">
    <source>
        <dbReference type="Proteomes" id="UP000002033"/>
    </source>
</evidence>
<dbReference type="RefSeq" id="WP_013214261.1">
    <property type="nucleotide sequence ID" value="NC_014313.1"/>
</dbReference>
<dbReference type="HOGENOM" id="CLU_2046460_0_0_5"/>
<dbReference type="EMBL" id="CP002083">
    <property type="protein sequence ID" value="ADJ22042.1"/>
    <property type="molecule type" value="Genomic_DNA"/>
</dbReference>
<dbReference type="AlphaFoldDB" id="D8JQP0"/>
<protein>
    <submittedName>
        <fullName evidence="2">Uncharacterized protein</fullName>
    </submittedName>
</protein>
<dbReference type="Proteomes" id="UP000002033">
    <property type="component" value="Chromosome"/>
</dbReference>
<feature type="transmembrane region" description="Helical" evidence="1">
    <location>
        <begin position="13"/>
        <end position="30"/>
    </location>
</feature>
<keyword evidence="3" id="KW-1185">Reference proteome</keyword>
<dbReference type="STRING" id="582899.Hden_0217"/>
<feature type="transmembrane region" description="Helical" evidence="1">
    <location>
        <begin position="78"/>
        <end position="99"/>
    </location>
</feature>